<reference evidence="1 2" key="1">
    <citation type="submission" date="2016-10" db="EMBL/GenBank/DDBJ databases">
        <authorList>
            <person name="de Groot N.N."/>
        </authorList>
    </citation>
    <scope>NUCLEOTIDE SEQUENCE [LARGE SCALE GENOMIC DNA]</scope>
    <source>
        <strain evidence="1 2">CGMCC 4.2026</strain>
    </source>
</reference>
<dbReference type="Proteomes" id="UP000181951">
    <property type="component" value="Unassembled WGS sequence"/>
</dbReference>
<dbReference type="OrthoDB" id="3419705at2"/>
<gene>
    <name evidence="1" type="ORF">SAMN05216267_1002190</name>
</gene>
<dbReference type="Gene3D" id="3.30.530.20">
    <property type="match status" value="2"/>
</dbReference>
<dbReference type="RefSeq" id="WP_069463324.1">
    <property type="nucleotide sequence ID" value="NZ_FODD01000002.1"/>
</dbReference>
<sequence>MATVHHAQHTITVAAPADTVYGLIAEAALWPRVFPPTVHVEQKPQGGGWETIRIWATANDEVKSWTSRRRLDPAGRTIAFRQEVSQPPVASMGGLWTITPLSADSCEVVLDHDFTAVGDTPQNVAWIEQAVDRNSGAELDRLRVNAEQAARMPELSLTFEDRVTVQGSAADVHDFIWDAAAWQERLPHVRRVVLTEPGPDIQTLEMDTLAKDGSQHTTKSVRVRLGSERIVYKQLLVPALLTAHTGEWILRETPAGLTATSRHTIVVDPDAVAGVLGPQASVADARRFVRSALGANSLATLGHAKRYAEERAGLSKVG</sequence>
<protein>
    <submittedName>
        <fullName evidence="1">Aromatase</fullName>
    </submittedName>
</protein>
<accession>A0A1H8EHZ9</accession>
<evidence type="ECO:0000313" key="1">
    <source>
        <dbReference type="EMBL" id="SEN18507.1"/>
    </source>
</evidence>
<dbReference type="InterPro" id="IPR019587">
    <property type="entry name" value="Polyketide_cyclase/dehydratase"/>
</dbReference>
<dbReference type="SUPFAM" id="SSF55961">
    <property type="entry name" value="Bet v1-like"/>
    <property type="match status" value="2"/>
</dbReference>
<proteinExistence type="predicted"/>
<dbReference type="InterPro" id="IPR023393">
    <property type="entry name" value="START-like_dom_sf"/>
</dbReference>
<dbReference type="STRING" id="310780.SAMN05216267_1002190"/>
<evidence type="ECO:0000313" key="2">
    <source>
        <dbReference type="Proteomes" id="UP000181951"/>
    </source>
</evidence>
<dbReference type="CDD" id="cd08861">
    <property type="entry name" value="OtcD1_ARO-CYC_like"/>
    <property type="match status" value="2"/>
</dbReference>
<name>A0A1H8EHZ9_9ACTN</name>
<organism evidence="1 2">
    <name type="scientific">Actinacidiphila rubida</name>
    <dbReference type="NCBI Taxonomy" id="310780"/>
    <lineage>
        <taxon>Bacteria</taxon>
        <taxon>Bacillati</taxon>
        <taxon>Actinomycetota</taxon>
        <taxon>Actinomycetes</taxon>
        <taxon>Kitasatosporales</taxon>
        <taxon>Streptomycetaceae</taxon>
        <taxon>Actinacidiphila</taxon>
    </lineage>
</organism>
<dbReference type="AlphaFoldDB" id="A0A1H8EHZ9"/>
<dbReference type="Pfam" id="PF10604">
    <property type="entry name" value="Polyketide_cyc2"/>
    <property type="match status" value="1"/>
</dbReference>
<keyword evidence="2" id="KW-1185">Reference proteome</keyword>
<dbReference type="EMBL" id="FODD01000002">
    <property type="protein sequence ID" value="SEN18507.1"/>
    <property type="molecule type" value="Genomic_DNA"/>
</dbReference>